<feature type="active site" evidence="7">
    <location>
        <position position="44"/>
    </location>
</feature>
<dbReference type="GO" id="GO:0004252">
    <property type="term" value="F:serine-type endopeptidase activity"/>
    <property type="evidence" value="ECO:0007669"/>
    <property type="project" value="InterPro"/>
</dbReference>
<dbReference type="AlphaFoldDB" id="A0A0R2AXZ4"/>
<dbReference type="NCBIfam" id="TIGR02227">
    <property type="entry name" value="sigpep_I_bact"/>
    <property type="match status" value="1"/>
</dbReference>
<evidence type="ECO:0000313" key="10">
    <source>
        <dbReference type="EMBL" id="KRM71594.1"/>
    </source>
</evidence>
<dbReference type="GO" id="GO:0005886">
    <property type="term" value="C:plasma membrane"/>
    <property type="evidence" value="ECO:0007669"/>
    <property type="project" value="UniProtKB-SubCell"/>
</dbReference>
<keyword evidence="6 8" id="KW-0378">Hydrolase</keyword>
<dbReference type="CDD" id="cd06530">
    <property type="entry name" value="S26_SPase_I"/>
    <property type="match status" value="1"/>
</dbReference>
<feature type="domain" description="Peptidase S26" evidence="9">
    <location>
        <begin position="15"/>
        <end position="189"/>
    </location>
</feature>
<feature type="active site" evidence="7">
    <location>
        <position position="83"/>
    </location>
</feature>
<evidence type="ECO:0000256" key="5">
    <source>
        <dbReference type="ARBA" id="ARBA00022670"/>
    </source>
</evidence>
<dbReference type="GO" id="GO:0006465">
    <property type="term" value="P:signal peptide processing"/>
    <property type="evidence" value="ECO:0007669"/>
    <property type="project" value="InterPro"/>
</dbReference>
<evidence type="ECO:0000256" key="7">
    <source>
        <dbReference type="PIRSR" id="PIRSR600223-1"/>
    </source>
</evidence>
<feature type="transmembrane region" description="Helical" evidence="8">
    <location>
        <begin position="12"/>
        <end position="30"/>
    </location>
</feature>
<keyword evidence="8" id="KW-1133">Transmembrane helix</keyword>
<dbReference type="Pfam" id="PF10502">
    <property type="entry name" value="Peptidase_S26"/>
    <property type="match status" value="1"/>
</dbReference>
<dbReference type="Proteomes" id="UP000051672">
    <property type="component" value="Unassembled WGS sequence"/>
</dbReference>
<proteinExistence type="inferred from homology"/>
<dbReference type="InterPro" id="IPR036286">
    <property type="entry name" value="LexA/Signal_pep-like_sf"/>
</dbReference>
<dbReference type="EC" id="3.4.21.89" evidence="4 8"/>
<dbReference type="OrthoDB" id="9802919at2"/>
<dbReference type="STRING" id="1423727.FC34_GL001248"/>
<sequence>MVKKKRSNPWVFVLELLFVIGVAIGAAALLRQYVISKDVVVGVSMAPTLNNDDRLFSLRTVGIKRNAIVVVNAPDRPNQRYVKRVIGLPGDTVESKNDVLYINGKRQAQPYLKPKFMQPEIKTWAAQRNVNASVVHFTGDFNIATLPSTHSKTVPAGHYFVLGDNRLVSHDSRDFGFLSRSQIESVIIWRYAPIDQMQWY</sequence>
<comment type="catalytic activity">
    <reaction evidence="1 8">
        <text>Cleavage of hydrophobic, N-terminal signal or leader sequences from secreted and periplasmic proteins.</text>
        <dbReference type="EC" id="3.4.21.89"/>
    </reaction>
</comment>
<dbReference type="SUPFAM" id="SSF51306">
    <property type="entry name" value="LexA/Signal peptidase"/>
    <property type="match status" value="1"/>
</dbReference>
<comment type="caution">
    <text evidence="10">The sequence shown here is derived from an EMBL/GenBank/DDBJ whole genome shotgun (WGS) entry which is preliminary data.</text>
</comment>
<protein>
    <recommendedName>
        <fullName evidence="4 8">Signal peptidase I</fullName>
        <ecNumber evidence="4 8">3.4.21.89</ecNumber>
    </recommendedName>
</protein>
<dbReference type="InterPro" id="IPR000223">
    <property type="entry name" value="Pept_S26A_signal_pept_1"/>
</dbReference>
<keyword evidence="8" id="KW-0472">Membrane</keyword>
<keyword evidence="5 8" id="KW-0645">Protease</keyword>
<comment type="subcellular location">
    <subcellularLocation>
        <location evidence="2">Cell membrane</location>
        <topology evidence="2">Single-pass type II membrane protein</topology>
    </subcellularLocation>
    <subcellularLocation>
        <location evidence="8">Membrane</location>
        <topology evidence="8">Single-pass type II membrane protein</topology>
    </subcellularLocation>
</comment>
<keyword evidence="8" id="KW-0812">Transmembrane</keyword>
<dbReference type="PRINTS" id="PR00727">
    <property type="entry name" value="LEADERPTASE"/>
</dbReference>
<evidence type="ECO:0000259" key="9">
    <source>
        <dbReference type="Pfam" id="PF10502"/>
    </source>
</evidence>
<comment type="similarity">
    <text evidence="3 8">Belongs to the peptidase S26 family.</text>
</comment>
<evidence type="ECO:0000256" key="6">
    <source>
        <dbReference type="ARBA" id="ARBA00022801"/>
    </source>
</evidence>
<evidence type="ECO:0000256" key="1">
    <source>
        <dbReference type="ARBA" id="ARBA00000677"/>
    </source>
</evidence>
<name>A0A0R2AXZ4_9LACO</name>
<dbReference type="InterPro" id="IPR019533">
    <property type="entry name" value="Peptidase_S26"/>
</dbReference>
<dbReference type="PROSITE" id="PS00761">
    <property type="entry name" value="SPASE_I_3"/>
    <property type="match status" value="1"/>
</dbReference>
<gene>
    <name evidence="10" type="ORF">FC34_GL001248</name>
</gene>
<dbReference type="PROSITE" id="PS00501">
    <property type="entry name" value="SPASE_I_1"/>
    <property type="match status" value="1"/>
</dbReference>
<dbReference type="PATRIC" id="fig|1423727.3.peg.1269"/>
<evidence type="ECO:0000256" key="3">
    <source>
        <dbReference type="ARBA" id="ARBA00009370"/>
    </source>
</evidence>
<dbReference type="GO" id="GO:0009003">
    <property type="term" value="F:signal peptidase activity"/>
    <property type="evidence" value="ECO:0007669"/>
    <property type="project" value="UniProtKB-EC"/>
</dbReference>
<dbReference type="PANTHER" id="PTHR43390:SF1">
    <property type="entry name" value="CHLOROPLAST PROCESSING PEPTIDASE"/>
    <property type="match status" value="1"/>
</dbReference>
<dbReference type="EMBL" id="AYZQ01000003">
    <property type="protein sequence ID" value="KRM71594.1"/>
    <property type="molecule type" value="Genomic_DNA"/>
</dbReference>
<dbReference type="Gene3D" id="2.10.109.10">
    <property type="entry name" value="Umud Fragment, subunit A"/>
    <property type="match status" value="1"/>
</dbReference>
<organism evidence="10 11">
    <name type="scientific">Lacticaseibacillus brantae DSM 23927</name>
    <dbReference type="NCBI Taxonomy" id="1423727"/>
    <lineage>
        <taxon>Bacteria</taxon>
        <taxon>Bacillati</taxon>
        <taxon>Bacillota</taxon>
        <taxon>Bacilli</taxon>
        <taxon>Lactobacillales</taxon>
        <taxon>Lactobacillaceae</taxon>
        <taxon>Lacticaseibacillus</taxon>
    </lineage>
</organism>
<keyword evidence="11" id="KW-1185">Reference proteome</keyword>
<dbReference type="InterPro" id="IPR019758">
    <property type="entry name" value="Pept_S26A_signal_pept_1_CS"/>
</dbReference>
<dbReference type="InterPro" id="IPR019756">
    <property type="entry name" value="Pept_S26A_signal_pept_1_Ser-AS"/>
</dbReference>
<accession>A0A0R2AXZ4</accession>
<evidence type="ECO:0000313" key="11">
    <source>
        <dbReference type="Proteomes" id="UP000051672"/>
    </source>
</evidence>
<evidence type="ECO:0000256" key="8">
    <source>
        <dbReference type="RuleBase" id="RU362042"/>
    </source>
</evidence>
<evidence type="ECO:0000256" key="2">
    <source>
        <dbReference type="ARBA" id="ARBA00004401"/>
    </source>
</evidence>
<evidence type="ECO:0000256" key="4">
    <source>
        <dbReference type="ARBA" id="ARBA00013208"/>
    </source>
</evidence>
<dbReference type="PANTHER" id="PTHR43390">
    <property type="entry name" value="SIGNAL PEPTIDASE I"/>
    <property type="match status" value="1"/>
</dbReference>
<reference evidence="10 11" key="1">
    <citation type="journal article" date="2015" name="Genome Announc.">
        <title>Expanding the biotechnology potential of lactobacilli through comparative genomics of 213 strains and associated genera.</title>
        <authorList>
            <person name="Sun Z."/>
            <person name="Harris H.M."/>
            <person name="McCann A."/>
            <person name="Guo C."/>
            <person name="Argimon S."/>
            <person name="Zhang W."/>
            <person name="Yang X."/>
            <person name="Jeffery I.B."/>
            <person name="Cooney J.C."/>
            <person name="Kagawa T.F."/>
            <person name="Liu W."/>
            <person name="Song Y."/>
            <person name="Salvetti E."/>
            <person name="Wrobel A."/>
            <person name="Rasinkangas P."/>
            <person name="Parkhill J."/>
            <person name="Rea M.C."/>
            <person name="O'Sullivan O."/>
            <person name="Ritari J."/>
            <person name="Douillard F.P."/>
            <person name="Paul Ross R."/>
            <person name="Yang R."/>
            <person name="Briner A.E."/>
            <person name="Felis G.E."/>
            <person name="de Vos W.M."/>
            <person name="Barrangou R."/>
            <person name="Klaenhammer T.R."/>
            <person name="Caufield P.W."/>
            <person name="Cui Y."/>
            <person name="Zhang H."/>
            <person name="O'Toole P.W."/>
        </authorList>
    </citation>
    <scope>NUCLEOTIDE SEQUENCE [LARGE SCALE GENOMIC DNA]</scope>
    <source>
        <strain evidence="10 11">DSM 23927</strain>
    </source>
</reference>